<comment type="caution">
    <text evidence="2">The sequence shown here is derived from an EMBL/GenBank/DDBJ whole genome shotgun (WGS) entry which is preliminary data.</text>
</comment>
<evidence type="ECO:0008006" key="4">
    <source>
        <dbReference type="Google" id="ProtNLM"/>
    </source>
</evidence>
<feature type="chain" id="PRO_5038036691" description="DUF3034 family protein" evidence="1">
    <location>
        <begin position="24"/>
        <end position="281"/>
    </location>
</feature>
<dbReference type="EMBL" id="BMXR01000011">
    <property type="protein sequence ID" value="GGX67568.1"/>
    <property type="molecule type" value="Genomic_DNA"/>
</dbReference>
<dbReference type="AlphaFoldDB" id="A0A918KMN5"/>
<dbReference type="Pfam" id="PF11231">
    <property type="entry name" value="DUF3034"/>
    <property type="match status" value="1"/>
</dbReference>
<keyword evidence="1" id="KW-0732">Signal</keyword>
<evidence type="ECO:0000313" key="2">
    <source>
        <dbReference type="EMBL" id="GGX67568.1"/>
    </source>
</evidence>
<proteinExistence type="predicted"/>
<feature type="signal peptide" evidence="1">
    <location>
        <begin position="1"/>
        <end position="23"/>
    </location>
</feature>
<evidence type="ECO:0000313" key="3">
    <source>
        <dbReference type="Proteomes" id="UP000626148"/>
    </source>
</evidence>
<dbReference type="RefSeq" id="WP_229805446.1">
    <property type="nucleotide sequence ID" value="NZ_BMXR01000011.1"/>
</dbReference>
<keyword evidence="3" id="KW-1185">Reference proteome</keyword>
<reference evidence="2" key="2">
    <citation type="submission" date="2020-09" db="EMBL/GenBank/DDBJ databases">
        <authorList>
            <person name="Sun Q."/>
            <person name="Kim S."/>
        </authorList>
    </citation>
    <scope>NUCLEOTIDE SEQUENCE</scope>
    <source>
        <strain evidence="2">KCTC 22169</strain>
    </source>
</reference>
<protein>
    <recommendedName>
        <fullName evidence="4">DUF3034 family protein</fullName>
    </recommendedName>
</protein>
<evidence type="ECO:0000256" key="1">
    <source>
        <dbReference type="SAM" id="SignalP"/>
    </source>
</evidence>
<reference evidence="2" key="1">
    <citation type="journal article" date="2014" name="Int. J. Syst. Evol. Microbiol.">
        <title>Complete genome sequence of Corynebacterium casei LMG S-19264T (=DSM 44701T), isolated from a smear-ripened cheese.</title>
        <authorList>
            <consortium name="US DOE Joint Genome Institute (JGI-PGF)"/>
            <person name="Walter F."/>
            <person name="Albersmeier A."/>
            <person name="Kalinowski J."/>
            <person name="Ruckert C."/>
        </authorList>
    </citation>
    <scope>NUCLEOTIDE SEQUENCE</scope>
    <source>
        <strain evidence="2">KCTC 22169</strain>
    </source>
</reference>
<dbReference type="Proteomes" id="UP000626148">
    <property type="component" value="Unassembled WGS sequence"/>
</dbReference>
<organism evidence="2 3">
    <name type="scientific">Saccharospirillum salsuginis</name>
    <dbReference type="NCBI Taxonomy" id="418750"/>
    <lineage>
        <taxon>Bacteria</taxon>
        <taxon>Pseudomonadati</taxon>
        <taxon>Pseudomonadota</taxon>
        <taxon>Gammaproteobacteria</taxon>
        <taxon>Oceanospirillales</taxon>
        <taxon>Saccharospirillaceae</taxon>
        <taxon>Saccharospirillum</taxon>
    </lineage>
</organism>
<gene>
    <name evidence="2" type="ORF">GCM10007392_39000</name>
</gene>
<name>A0A918KMN5_9GAMM</name>
<dbReference type="InterPro" id="IPR021393">
    <property type="entry name" value="DUF3034"/>
</dbReference>
<accession>A0A918KMN5</accession>
<sequence length="281" mass="29871">MPDRKTRLVTLMLTGLLAGPAFGASKILATSGAGSIEGAAGGGLVPWAVIGGYGSDGEWGAAASLGRVDVDDFRLGTASVLAGVHDRLEVSFAQQTLQVEPLDAVIEQHVYGVKTRVAGHLIYGRLPQLSFGLQHKVNQNPAIATDVLGANSASGTDTYIAASKLYLHALFERDLLLNGTLRYTDANQTGLLGFGNSGGEDPQLVGEASVGLFLNPNWAIGAEYRQKPDRLDAVDEDAWRDVFVAWFPNKRVSVVGAYADLGSIALWDDQQGWYLSVQITN</sequence>